<dbReference type="InterPro" id="IPR004088">
    <property type="entry name" value="KH_dom_type_1"/>
</dbReference>
<keyword evidence="2" id="KW-0694">RNA-binding</keyword>
<feature type="compositionally biased region" description="Pro residues" evidence="3">
    <location>
        <begin position="33"/>
        <end position="43"/>
    </location>
</feature>
<dbReference type="eggNOG" id="KOG2191">
    <property type="taxonomic scope" value="Eukaryota"/>
</dbReference>
<feature type="compositionally biased region" description="Low complexity" evidence="3">
    <location>
        <begin position="102"/>
        <end position="115"/>
    </location>
</feature>
<dbReference type="STRING" id="556484.B7GBG9"/>
<dbReference type="OrthoDB" id="199793at2759"/>
<dbReference type="SUPFAM" id="SSF54791">
    <property type="entry name" value="Eukaryotic type KH-domain (KH-domain type I)"/>
    <property type="match status" value="1"/>
</dbReference>
<evidence type="ECO:0000256" key="3">
    <source>
        <dbReference type="SAM" id="MobiDB-lite"/>
    </source>
</evidence>
<dbReference type="EMBL" id="CM000625">
    <property type="protein sequence ID" value="EEC44116.1"/>
    <property type="molecule type" value="Genomic_DNA"/>
</dbReference>
<dbReference type="SMART" id="SM00322">
    <property type="entry name" value="KH"/>
    <property type="match status" value="1"/>
</dbReference>
<dbReference type="PANTHER" id="PTHR10288">
    <property type="entry name" value="KH DOMAIN CONTAINING RNA BINDING PROTEIN"/>
    <property type="match status" value="1"/>
</dbReference>
<dbReference type="RefSeq" id="XP_002184367.1">
    <property type="nucleotide sequence ID" value="XM_002184331.1"/>
</dbReference>
<dbReference type="GeneID" id="7198321"/>
<dbReference type="InterPro" id="IPR004087">
    <property type="entry name" value="KH_dom"/>
</dbReference>
<dbReference type="InterPro" id="IPR047275">
    <property type="entry name" value="KH-I_NOVA_rpt1"/>
</dbReference>
<feature type="compositionally biased region" description="Polar residues" evidence="3">
    <location>
        <begin position="84"/>
        <end position="94"/>
    </location>
</feature>
<dbReference type="PaxDb" id="2850-Phatr40453"/>
<dbReference type="KEGG" id="pti:PHATRDRAFT_40453"/>
<keyword evidence="6" id="KW-1185">Reference proteome</keyword>
<dbReference type="Gene3D" id="3.30.1370.10">
    <property type="entry name" value="K Homology domain, type 1"/>
    <property type="match status" value="1"/>
</dbReference>
<evidence type="ECO:0000313" key="5">
    <source>
        <dbReference type="EMBL" id="EEC44116.1"/>
    </source>
</evidence>
<evidence type="ECO:0000256" key="1">
    <source>
        <dbReference type="ARBA" id="ARBA00022737"/>
    </source>
</evidence>
<dbReference type="InterPro" id="IPR036612">
    <property type="entry name" value="KH_dom_type_1_sf"/>
</dbReference>
<evidence type="ECO:0000256" key="2">
    <source>
        <dbReference type="PROSITE-ProRule" id="PRU00117"/>
    </source>
</evidence>
<feature type="region of interest" description="Disordered" evidence="3">
    <location>
        <begin position="1"/>
        <end position="66"/>
    </location>
</feature>
<evidence type="ECO:0000313" key="6">
    <source>
        <dbReference type="Proteomes" id="UP000000759"/>
    </source>
</evidence>
<evidence type="ECO:0000259" key="4">
    <source>
        <dbReference type="SMART" id="SM00322"/>
    </source>
</evidence>
<sequence>MDPSNNKASSNNSLSQSLRHESAHGAVVHSKHPPLPLNAPQPVVPGESTPHHPPDEGGPHYSFPGDAVTANQVLTAAPPAIQEGSATRNVKSRQSPSPPHSTAPATDITATPTSIGTNSNYSGADNIHHVPEVNTAPSFPRDPVPNITDPANPALTPSRTEEVGYAALHTQASNANSSNESDHGQRYNPANYPFALKILVSNNVAGSIIGRAGQTIDELQTQSQTRIKLSQAGDYYPGTQDRVCLIQGKPENVRTALQLLLARLFKLQSDQHAQQLAWQLQRPKGETPSFDFVRVVE</sequence>
<name>B7GBG9_PHATC</name>
<keyword evidence="1" id="KW-0677">Repeat</keyword>
<dbReference type="AlphaFoldDB" id="B7GBG9"/>
<organism evidence="5 6">
    <name type="scientific">Phaeodactylum tricornutum (strain CCAP 1055/1)</name>
    <dbReference type="NCBI Taxonomy" id="556484"/>
    <lineage>
        <taxon>Eukaryota</taxon>
        <taxon>Sar</taxon>
        <taxon>Stramenopiles</taxon>
        <taxon>Ochrophyta</taxon>
        <taxon>Bacillariophyta</taxon>
        <taxon>Bacillariophyceae</taxon>
        <taxon>Bacillariophycidae</taxon>
        <taxon>Naviculales</taxon>
        <taxon>Phaeodactylaceae</taxon>
        <taxon>Phaeodactylum</taxon>
    </lineage>
</organism>
<feature type="region of interest" description="Disordered" evidence="3">
    <location>
        <begin position="78"/>
        <end position="157"/>
    </location>
</feature>
<reference evidence="6" key="2">
    <citation type="submission" date="2008-08" db="EMBL/GenBank/DDBJ databases">
        <authorList>
            <consortium name="Diatom Consortium"/>
            <person name="Grigoriev I."/>
            <person name="Grimwood J."/>
            <person name="Kuo A."/>
            <person name="Otillar R.P."/>
            <person name="Salamov A."/>
            <person name="Detter J.C."/>
            <person name="Lindquist E."/>
            <person name="Shapiro H."/>
            <person name="Lucas S."/>
            <person name="Glavina del Rio T."/>
            <person name="Pitluck S."/>
            <person name="Rokhsar D."/>
            <person name="Bowler C."/>
        </authorList>
    </citation>
    <scope>GENOME REANNOTATION</scope>
    <source>
        <strain evidence="6">CCAP 1055/1</strain>
    </source>
</reference>
<proteinExistence type="predicted"/>
<feature type="domain" description="K Homology" evidence="4">
    <location>
        <begin position="192"/>
        <end position="265"/>
    </location>
</feature>
<accession>B7GBG9</accession>
<dbReference type="CDD" id="cd22435">
    <property type="entry name" value="KH-I_NOVA_rpt1"/>
    <property type="match status" value="1"/>
</dbReference>
<dbReference type="Pfam" id="PF00013">
    <property type="entry name" value="KH_1"/>
    <property type="match status" value="1"/>
</dbReference>
<gene>
    <name evidence="5" type="ORF">PHATRDRAFT_40453</name>
</gene>
<dbReference type="GO" id="GO:0003723">
    <property type="term" value="F:RNA binding"/>
    <property type="evidence" value="ECO:0007669"/>
    <property type="project" value="UniProtKB-UniRule"/>
</dbReference>
<dbReference type="HOGENOM" id="CLU_372348_0_0_1"/>
<reference evidence="5 6" key="1">
    <citation type="journal article" date="2008" name="Nature">
        <title>The Phaeodactylum genome reveals the evolutionary history of diatom genomes.</title>
        <authorList>
            <person name="Bowler C."/>
            <person name="Allen A.E."/>
            <person name="Badger J.H."/>
            <person name="Grimwood J."/>
            <person name="Jabbari K."/>
            <person name="Kuo A."/>
            <person name="Maheswari U."/>
            <person name="Martens C."/>
            <person name="Maumus F."/>
            <person name="Otillar R.P."/>
            <person name="Rayko E."/>
            <person name="Salamov A."/>
            <person name="Vandepoele K."/>
            <person name="Beszteri B."/>
            <person name="Gruber A."/>
            <person name="Heijde M."/>
            <person name="Katinka M."/>
            <person name="Mock T."/>
            <person name="Valentin K."/>
            <person name="Verret F."/>
            <person name="Berges J.A."/>
            <person name="Brownlee C."/>
            <person name="Cadoret J.P."/>
            <person name="Chiovitti A."/>
            <person name="Choi C.J."/>
            <person name="Coesel S."/>
            <person name="De Martino A."/>
            <person name="Detter J.C."/>
            <person name="Durkin C."/>
            <person name="Falciatore A."/>
            <person name="Fournet J."/>
            <person name="Haruta M."/>
            <person name="Huysman M.J."/>
            <person name="Jenkins B.D."/>
            <person name="Jiroutova K."/>
            <person name="Jorgensen R.E."/>
            <person name="Joubert Y."/>
            <person name="Kaplan A."/>
            <person name="Kroger N."/>
            <person name="Kroth P.G."/>
            <person name="La Roche J."/>
            <person name="Lindquist E."/>
            <person name="Lommer M."/>
            <person name="Martin-Jezequel V."/>
            <person name="Lopez P.J."/>
            <person name="Lucas S."/>
            <person name="Mangogna M."/>
            <person name="McGinnis K."/>
            <person name="Medlin L.K."/>
            <person name="Montsant A."/>
            <person name="Oudot-Le Secq M.P."/>
            <person name="Napoli C."/>
            <person name="Obornik M."/>
            <person name="Parker M.S."/>
            <person name="Petit J.L."/>
            <person name="Porcel B.M."/>
            <person name="Poulsen N."/>
            <person name="Robison M."/>
            <person name="Rychlewski L."/>
            <person name="Rynearson T.A."/>
            <person name="Schmutz J."/>
            <person name="Shapiro H."/>
            <person name="Siaut M."/>
            <person name="Stanley M."/>
            <person name="Sussman M.R."/>
            <person name="Taylor A.R."/>
            <person name="Vardi A."/>
            <person name="von Dassow P."/>
            <person name="Vyverman W."/>
            <person name="Willis A."/>
            <person name="Wyrwicz L.S."/>
            <person name="Rokhsar D.S."/>
            <person name="Weissenbach J."/>
            <person name="Armbrust E.V."/>
            <person name="Green B.R."/>
            <person name="Van de Peer Y."/>
            <person name="Grigoriev I.V."/>
        </authorList>
    </citation>
    <scope>NUCLEOTIDE SEQUENCE [LARGE SCALE GENOMIC DNA]</scope>
    <source>
        <strain evidence="5 6">CCAP 1055/1</strain>
    </source>
</reference>
<dbReference type="PROSITE" id="PS50084">
    <property type="entry name" value="KH_TYPE_1"/>
    <property type="match status" value="1"/>
</dbReference>
<dbReference type="Proteomes" id="UP000000759">
    <property type="component" value="Chromosome 23"/>
</dbReference>
<dbReference type="InParanoid" id="B7GBG9"/>
<feature type="compositionally biased region" description="Basic and acidic residues" evidence="3">
    <location>
        <begin position="49"/>
        <end position="58"/>
    </location>
</feature>
<protein>
    <recommendedName>
        <fullName evidence="4">K Homology domain-containing protein</fullName>
    </recommendedName>
</protein>
<feature type="compositionally biased region" description="Low complexity" evidence="3">
    <location>
        <begin position="1"/>
        <end position="17"/>
    </location>
</feature>